<reference evidence="2" key="1">
    <citation type="submission" date="2020-05" db="EMBL/GenBank/DDBJ databases">
        <title>Phylogenomic resolution of chytrid fungi.</title>
        <authorList>
            <person name="Stajich J.E."/>
            <person name="Amses K."/>
            <person name="Simmons R."/>
            <person name="Seto K."/>
            <person name="Myers J."/>
            <person name="Bonds A."/>
            <person name="Quandt C.A."/>
            <person name="Barry K."/>
            <person name="Liu P."/>
            <person name="Grigoriev I."/>
            <person name="Longcore J.E."/>
            <person name="James T.Y."/>
        </authorList>
    </citation>
    <scope>NUCLEOTIDE SEQUENCE</scope>
    <source>
        <strain evidence="2">JEL0379</strain>
    </source>
</reference>
<evidence type="ECO:0000313" key="3">
    <source>
        <dbReference type="Proteomes" id="UP001212152"/>
    </source>
</evidence>
<gene>
    <name evidence="2" type="ORF">HDU87_000977</name>
</gene>
<feature type="compositionally biased region" description="Low complexity" evidence="1">
    <location>
        <begin position="70"/>
        <end position="86"/>
    </location>
</feature>
<organism evidence="2 3">
    <name type="scientific">Geranomyces variabilis</name>
    <dbReference type="NCBI Taxonomy" id="109894"/>
    <lineage>
        <taxon>Eukaryota</taxon>
        <taxon>Fungi</taxon>
        <taxon>Fungi incertae sedis</taxon>
        <taxon>Chytridiomycota</taxon>
        <taxon>Chytridiomycota incertae sedis</taxon>
        <taxon>Chytridiomycetes</taxon>
        <taxon>Spizellomycetales</taxon>
        <taxon>Powellomycetaceae</taxon>
        <taxon>Geranomyces</taxon>
    </lineage>
</organism>
<evidence type="ECO:0000256" key="1">
    <source>
        <dbReference type="SAM" id="MobiDB-lite"/>
    </source>
</evidence>
<comment type="caution">
    <text evidence="2">The sequence shown here is derived from an EMBL/GenBank/DDBJ whole genome shotgun (WGS) entry which is preliminary data.</text>
</comment>
<feature type="region of interest" description="Disordered" evidence="1">
    <location>
        <begin position="50"/>
        <end position="237"/>
    </location>
</feature>
<feature type="compositionally biased region" description="Basic and acidic residues" evidence="1">
    <location>
        <begin position="1"/>
        <end position="19"/>
    </location>
</feature>
<dbReference type="EMBL" id="JADGJQ010000118">
    <property type="protein sequence ID" value="KAJ3168691.1"/>
    <property type="molecule type" value="Genomic_DNA"/>
</dbReference>
<name>A0AAD5TBI9_9FUNG</name>
<feature type="compositionally biased region" description="Basic and acidic residues" evidence="1">
    <location>
        <begin position="198"/>
        <end position="215"/>
    </location>
</feature>
<keyword evidence="3" id="KW-1185">Reference proteome</keyword>
<sequence length="237" mass="26556">MGIQDHLNEQAARAKELVKKQPGTTREQYEIRPAPHLDIVMQDGVPVKRRHLPLNGHHHHHHHRDHSLHQHNNQHQHSSSSSTQQYQRKRRRETDDWADSGGARTRPAPGAPSSASSSVAASGGGAGRDEYPLPRDHHRSGDSWRAGDDRDALPPPRRAAASSGGTESDRERGRERDWDRAPHDEYPPRDRGARRRSPSRDRKGDDRGGRGDGRAGGDASGRRRPPPSSTRQRIVYD</sequence>
<proteinExistence type="predicted"/>
<feature type="compositionally biased region" description="Basic and acidic residues" evidence="1">
    <location>
        <begin position="167"/>
        <end position="191"/>
    </location>
</feature>
<feature type="compositionally biased region" description="Low complexity" evidence="1">
    <location>
        <begin position="100"/>
        <end position="121"/>
    </location>
</feature>
<dbReference type="AlphaFoldDB" id="A0AAD5TBI9"/>
<dbReference type="Proteomes" id="UP001212152">
    <property type="component" value="Unassembled WGS sequence"/>
</dbReference>
<evidence type="ECO:0000313" key="2">
    <source>
        <dbReference type="EMBL" id="KAJ3168691.1"/>
    </source>
</evidence>
<protein>
    <submittedName>
        <fullName evidence="2">Uncharacterized protein</fullName>
    </submittedName>
</protein>
<accession>A0AAD5TBI9</accession>
<feature type="compositionally biased region" description="Basic residues" evidence="1">
    <location>
        <begin position="50"/>
        <end position="66"/>
    </location>
</feature>
<feature type="compositionally biased region" description="Basic and acidic residues" evidence="1">
    <location>
        <begin position="127"/>
        <end position="152"/>
    </location>
</feature>
<feature type="region of interest" description="Disordered" evidence="1">
    <location>
        <begin position="1"/>
        <end position="37"/>
    </location>
</feature>